<name>A0AAD4C6R8_BOLED</name>
<dbReference type="Proteomes" id="UP001194468">
    <property type="component" value="Unassembled WGS sequence"/>
</dbReference>
<comment type="caution">
    <text evidence="1">The sequence shown here is derived from an EMBL/GenBank/DDBJ whole genome shotgun (WGS) entry which is preliminary data.</text>
</comment>
<proteinExistence type="predicted"/>
<reference evidence="1" key="1">
    <citation type="submission" date="2019-10" db="EMBL/GenBank/DDBJ databases">
        <authorList>
            <consortium name="DOE Joint Genome Institute"/>
            <person name="Kuo A."/>
            <person name="Miyauchi S."/>
            <person name="Kiss E."/>
            <person name="Drula E."/>
            <person name="Kohler A."/>
            <person name="Sanchez-Garcia M."/>
            <person name="Andreopoulos B."/>
            <person name="Barry K.W."/>
            <person name="Bonito G."/>
            <person name="Buee M."/>
            <person name="Carver A."/>
            <person name="Chen C."/>
            <person name="Cichocki N."/>
            <person name="Clum A."/>
            <person name="Culley D."/>
            <person name="Crous P.W."/>
            <person name="Fauchery L."/>
            <person name="Girlanda M."/>
            <person name="Hayes R."/>
            <person name="Keri Z."/>
            <person name="LaButti K."/>
            <person name="Lipzen A."/>
            <person name="Lombard V."/>
            <person name="Magnuson J."/>
            <person name="Maillard F."/>
            <person name="Morin E."/>
            <person name="Murat C."/>
            <person name="Nolan M."/>
            <person name="Ohm R."/>
            <person name="Pangilinan J."/>
            <person name="Pereira M."/>
            <person name="Perotto S."/>
            <person name="Peter M."/>
            <person name="Riley R."/>
            <person name="Sitrit Y."/>
            <person name="Stielow B."/>
            <person name="Szollosi G."/>
            <person name="Zifcakova L."/>
            <person name="Stursova M."/>
            <person name="Spatafora J.W."/>
            <person name="Tedersoo L."/>
            <person name="Vaario L.-M."/>
            <person name="Yamada A."/>
            <person name="Yan M."/>
            <person name="Wang P."/>
            <person name="Xu J."/>
            <person name="Bruns T."/>
            <person name="Baldrian P."/>
            <person name="Vilgalys R."/>
            <person name="Henrissat B."/>
            <person name="Grigoriev I.V."/>
            <person name="Hibbett D."/>
            <person name="Nagy L.G."/>
            <person name="Martin F.M."/>
        </authorList>
    </citation>
    <scope>NUCLEOTIDE SEQUENCE</scope>
    <source>
        <strain evidence="1">BED1</strain>
    </source>
</reference>
<evidence type="ECO:0000313" key="2">
    <source>
        <dbReference type="Proteomes" id="UP001194468"/>
    </source>
</evidence>
<sequence>MERPGVGLRVVDEMYGTHKGLFWSKAKTYFHERDRRGLKSKHVCQLAKTIACNMYTSTSANPSNI</sequence>
<dbReference type="EMBL" id="WHUW01000002">
    <property type="protein sequence ID" value="KAF8450824.1"/>
    <property type="molecule type" value="Genomic_DNA"/>
</dbReference>
<evidence type="ECO:0000313" key="1">
    <source>
        <dbReference type="EMBL" id="KAF8450824.1"/>
    </source>
</evidence>
<gene>
    <name evidence="1" type="ORF">L210DRAFT_3438608</name>
</gene>
<reference evidence="1" key="2">
    <citation type="journal article" date="2020" name="Nat. Commun.">
        <title>Large-scale genome sequencing of mycorrhizal fungi provides insights into the early evolution of symbiotic traits.</title>
        <authorList>
            <person name="Miyauchi S."/>
            <person name="Kiss E."/>
            <person name="Kuo A."/>
            <person name="Drula E."/>
            <person name="Kohler A."/>
            <person name="Sanchez-Garcia M."/>
            <person name="Morin E."/>
            <person name="Andreopoulos B."/>
            <person name="Barry K.W."/>
            <person name="Bonito G."/>
            <person name="Buee M."/>
            <person name="Carver A."/>
            <person name="Chen C."/>
            <person name="Cichocki N."/>
            <person name="Clum A."/>
            <person name="Culley D."/>
            <person name="Crous P.W."/>
            <person name="Fauchery L."/>
            <person name="Girlanda M."/>
            <person name="Hayes R.D."/>
            <person name="Keri Z."/>
            <person name="LaButti K."/>
            <person name="Lipzen A."/>
            <person name="Lombard V."/>
            <person name="Magnuson J."/>
            <person name="Maillard F."/>
            <person name="Murat C."/>
            <person name="Nolan M."/>
            <person name="Ohm R.A."/>
            <person name="Pangilinan J."/>
            <person name="Pereira M.F."/>
            <person name="Perotto S."/>
            <person name="Peter M."/>
            <person name="Pfister S."/>
            <person name="Riley R."/>
            <person name="Sitrit Y."/>
            <person name="Stielow J.B."/>
            <person name="Szollosi G."/>
            <person name="Zifcakova L."/>
            <person name="Stursova M."/>
            <person name="Spatafora J.W."/>
            <person name="Tedersoo L."/>
            <person name="Vaario L.M."/>
            <person name="Yamada A."/>
            <person name="Yan M."/>
            <person name="Wang P."/>
            <person name="Xu J."/>
            <person name="Bruns T."/>
            <person name="Baldrian P."/>
            <person name="Vilgalys R."/>
            <person name="Dunand C."/>
            <person name="Henrissat B."/>
            <person name="Grigoriev I.V."/>
            <person name="Hibbett D."/>
            <person name="Nagy L.G."/>
            <person name="Martin F.M."/>
        </authorList>
    </citation>
    <scope>NUCLEOTIDE SEQUENCE</scope>
    <source>
        <strain evidence="1">BED1</strain>
    </source>
</reference>
<protein>
    <submittedName>
        <fullName evidence="1">Uncharacterized protein</fullName>
    </submittedName>
</protein>
<keyword evidence="2" id="KW-1185">Reference proteome</keyword>
<accession>A0AAD4C6R8</accession>
<organism evidence="1 2">
    <name type="scientific">Boletus edulis BED1</name>
    <dbReference type="NCBI Taxonomy" id="1328754"/>
    <lineage>
        <taxon>Eukaryota</taxon>
        <taxon>Fungi</taxon>
        <taxon>Dikarya</taxon>
        <taxon>Basidiomycota</taxon>
        <taxon>Agaricomycotina</taxon>
        <taxon>Agaricomycetes</taxon>
        <taxon>Agaricomycetidae</taxon>
        <taxon>Boletales</taxon>
        <taxon>Boletineae</taxon>
        <taxon>Boletaceae</taxon>
        <taxon>Boletoideae</taxon>
        <taxon>Boletus</taxon>
    </lineage>
</organism>
<dbReference type="AlphaFoldDB" id="A0AAD4C6R8"/>